<dbReference type="AlphaFoldDB" id="A0A9Q1CEH6"/>
<dbReference type="Proteomes" id="UP001152320">
    <property type="component" value="Chromosome 4"/>
</dbReference>
<evidence type="ECO:0000313" key="2">
    <source>
        <dbReference type="Proteomes" id="UP001152320"/>
    </source>
</evidence>
<name>A0A9Q1CEH6_HOLLE</name>
<dbReference type="EMBL" id="JAIZAY010000004">
    <property type="protein sequence ID" value="KAJ8043476.1"/>
    <property type="molecule type" value="Genomic_DNA"/>
</dbReference>
<comment type="caution">
    <text evidence="1">The sequence shown here is derived from an EMBL/GenBank/DDBJ whole genome shotgun (WGS) entry which is preliminary data.</text>
</comment>
<accession>A0A9Q1CEH6</accession>
<reference evidence="1" key="1">
    <citation type="submission" date="2021-10" db="EMBL/GenBank/DDBJ databases">
        <title>Tropical sea cucumber genome reveals ecological adaptation and Cuvierian tubules defense mechanism.</title>
        <authorList>
            <person name="Chen T."/>
        </authorList>
    </citation>
    <scope>NUCLEOTIDE SEQUENCE</scope>
    <source>
        <strain evidence="1">Nanhai2018</strain>
        <tissue evidence="1">Muscle</tissue>
    </source>
</reference>
<evidence type="ECO:0000313" key="1">
    <source>
        <dbReference type="EMBL" id="KAJ8043476.1"/>
    </source>
</evidence>
<organism evidence="1 2">
    <name type="scientific">Holothuria leucospilota</name>
    <name type="common">Black long sea cucumber</name>
    <name type="synonym">Mertensiothuria leucospilota</name>
    <dbReference type="NCBI Taxonomy" id="206669"/>
    <lineage>
        <taxon>Eukaryota</taxon>
        <taxon>Metazoa</taxon>
        <taxon>Echinodermata</taxon>
        <taxon>Eleutherozoa</taxon>
        <taxon>Echinozoa</taxon>
        <taxon>Holothuroidea</taxon>
        <taxon>Aspidochirotacea</taxon>
        <taxon>Aspidochirotida</taxon>
        <taxon>Holothuriidae</taxon>
        <taxon>Holothuria</taxon>
    </lineage>
</organism>
<keyword evidence="2" id="KW-1185">Reference proteome</keyword>
<sequence length="69" mass="7996">MRRSGAKMYVWPACPDVSWEALESVVCSVGFPDIANNREHFTFDTSDIETRMQKCIEVSMMYVLFQIMP</sequence>
<gene>
    <name evidence="1" type="ORF">HOLleu_10574</name>
</gene>
<protein>
    <submittedName>
        <fullName evidence="1">Uncharacterized protein</fullName>
    </submittedName>
</protein>
<proteinExistence type="predicted"/>